<gene>
    <name evidence="2" type="ORF">C2857_006995</name>
</gene>
<dbReference type="EMBL" id="CP031386">
    <property type="protein sequence ID" value="QPG97889.1"/>
    <property type="molecule type" value="Genomic_DNA"/>
</dbReference>
<sequence length="60" mass="6714">MSTAVLEPYRELSVGVLRHSSWRTGLEVEVEQASTTGGSTRNLQDRTGQDRDCQDYVART</sequence>
<evidence type="ECO:0000313" key="2">
    <source>
        <dbReference type="EMBL" id="QPG97889.1"/>
    </source>
</evidence>
<dbReference type="Proteomes" id="UP000594364">
    <property type="component" value="Chromosome 2"/>
</dbReference>
<evidence type="ECO:0000256" key="1">
    <source>
        <dbReference type="SAM" id="MobiDB-lite"/>
    </source>
</evidence>
<keyword evidence="3" id="KW-1185">Reference proteome</keyword>
<organism evidence="2 3">
    <name type="scientific">Epichloe festucae (strain Fl1)</name>
    <dbReference type="NCBI Taxonomy" id="877507"/>
    <lineage>
        <taxon>Eukaryota</taxon>
        <taxon>Fungi</taxon>
        <taxon>Dikarya</taxon>
        <taxon>Ascomycota</taxon>
        <taxon>Pezizomycotina</taxon>
        <taxon>Sordariomycetes</taxon>
        <taxon>Hypocreomycetidae</taxon>
        <taxon>Hypocreales</taxon>
        <taxon>Clavicipitaceae</taxon>
        <taxon>Epichloe</taxon>
    </lineage>
</organism>
<name>A0A7S9KQC6_EPIFF</name>
<protein>
    <submittedName>
        <fullName evidence="2">Uncharacterized protein</fullName>
    </submittedName>
</protein>
<feature type="compositionally biased region" description="Polar residues" evidence="1">
    <location>
        <begin position="32"/>
        <end position="42"/>
    </location>
</feature>
<proteinExistence type="predicted"/>
<reference evidence="2 3" key="1">
    <citation type="journal article" date="2018" name="PLoS Genet.">
        <title>Repeat elements organise 3D genome structure and mediate transcription in the filamentous fungus Epichloe festucae.</title>
        <authorList>
            <person name="Winter D.J."/>
            <person name="Ganley A.R.D."/>
            <person name="Young C.A."/>
            <person name="Liachko I."/>
            <person name="Schardl C.L."/>
            <person name="Dupont P.Y."/>
            <person name="Berry D."/>
            <person name="Ram A."/>
            <person name="Scott B."/>
            <person name="Cox M.P."/>
        </authorList>
    </citation>
    <scope>NUCLEOTIDE SEQUENCE [LARGE SCALE GENOMIC DNA]</scope>
    <source>
        <strain evidence="2 3">Fl1</strain>
    </source>
</reference>
<feature type="compositionally biased region" description="Basic and acidic residues" evidence="1">
    <location>
        <begin position="43"/>
        <end position="54"/>
    </location>
</feature>
<accession>A0A7S9KQC6</accession>
<feature type="region of interest" description="Disordered" evidence="1">
    <location>
        <begin position="29"/>
        <end position="60"/>
    </location>
</feature>
<evidence type="ECO:0000313" key="3">
    <source>
        <dbReference type="Proteomes" id="UP000594364"/>
    </source>
</evidence>
<dbReference type="AlphaFoldDB" id="A0A7S9KQC6"/>